<gene>
    <name evidence="2" type="ORF">B0T14DRAFT_497822</name>
</gene>
<sequence>MGGITTDQLPISRGMAIKPSGFLWASAVVPRLISEDCQTSVLEHVLLVGRNWEMTNRWPERHLFWSYGKEEEPIHGNGAALVRNLKELVAWANLERKGGWRGTERLHDAPPPLPSAFDVWCAFVIGLTTATPGPNGKTVVVHYCLNNKFFSLLARANLNWLVPAISAPPLFDNAEYYWARHPSYTGPALPPDLDMATLMLGPKPTSIPRDTFKATRKTLNSCRAVPIDRMANNPPGNPQSITAFANNPPTGGAQP</sequence>
<feature type="region of interest" description="Disordered" evidence="1">
    <location>
        <begin position="227"/>
        <end position="255"/>
    </location>
</feature>
<dbReference type="EMBL" id="JAULSU010000005">
    <property type="protein sequence ID" value="KAK0616628.1"/>
    <property type="molecule type" value="Genomic_DNA"/>
</dbReference>
<dbReference type="Proteomes" id="UP001175000">
    <property type="component" value="Unassembled WGS sequence"/>
</dbReference>
<evidence type="ECO:0000313" key="3">
    <source>
        <dbReference type="Proteomes" id="UP001175000"/>
    </source>
</evidence>
<reference evidence="2" key="1">
    <citation type="submission" date="2023-06" db="EMBL/GenBank/DDBJ databases">
        <title>Genome-scale phylogeny and comparative genomics of the fungal order Sordariales.</title>
        <authorList>
            <consortium name="Lawrence Berkeley National Laboratory"/>
            <person name="Hensen N."/>
            <person name="Bonometti L."/>
            <person name="Westerberg I."/>
            <person name="Brannstrom I.O."/>
            <person name="Guillou S."/>
            <person name="Cros-Aarteil S."/>
            <person name="Calhoun S."/>
            <person name="Haridas S."/>
            <person name="Kuo A."/>
            <person name="Mondo S."/>
            <person name="Pangilinan J."/>
            <person name="Riley R."/>
            <person name="Labutti K."/>
            <person name="Andreopoulos B."/>
            <person name="Lipzen A."/>
            <person name="Chen C."/>
            <person name="Yanf M."/>
            <person name="Daum C."/>
            <person name="Ng V."/>
            <person name="Clum A."/>
            <person name="Steindorff A."/>
            <person name="Ohm R."/>
            <person name="Martin F."/>
            <person name="Silar P."/>
            <person name="Natvig D."/>
            <person name="Lalanne C."/>
            <person name="Gautier V."/>
            <person name="Ament-Velasquez S.L."/>
            <person name="Kruys A."/>
            <person name="Hutchinson M.I."/>
            <person name="Powell A.J."/>
            <person name="Barry K."/>
            <person name="Miller A.N."/>
            <person name="Grigoriev I.V."/>
            <person name="Debuchy R."/>
            <person name="Gladieux P."/>
            <person name="Thoren M.H."/>
            <person name="Johannesson H."/>
        </authorList>
    </citation>
    <scope>NUCLEOTIDE SEQUENCE</scope>
    <source>
        <strain evidence="2">CBS 606.72</strain>
    </source>
</reference>
<dbReference type="AlphaFoldDB" id="A0AA40BWU4"/>
<accession>A0AA40BWU4</accession>
<protein>
    <submittedName>
        <fullName evidence="2">Uncharacterized protein</fullName>
    </submittedName>
</protein>
<evidence type="ECO:0000256" key="1">
    <source>
        <dbReference type="SAM" id="MobiDB-lite"/>
    </source>
</evidence>
<feature type="compositionally biased region" description="Polar residues" evidence="1">
    <location>
        <begin position="238"/>
        <end position="249"/>
    </location>
</feature>
<name>A0AA40BWU4_9PEZI</name>
<proteinExistence type="predicted"/>
<keyword evidence="3" id="KW-1185">Reference proteome</keyword>
<organism evidence="2 3">
    <name type="scientific">Immersiella caudata</name>
    <dbReference type="NCBI Taxonomy" id="314043"/>
    <lineage>
        <taxon>Eukaryota</taxon>
        <taxon>Fungi</taxon>
        <taxon>Dikarya</taxon>
        <taxon>Ascomycota</taxon>
        <taxon>Pezizomycotina</taxon>
        <taxon>Sordariomycetes</taxon>
        <taxon>Sordariomycetidae</taxon>
        <taxon>Sordariales</taxon>
        <taxon>Lasiosphaeriaceae</taxon>
        <taxon>Immersiella</taxon>
    </lineage>
</organism>
<comment type="caution">
    <text evidence="2">The sequence shown here is derived from an EMBL/GenBank/DDBJ whole genome shotgun (WGS) entry which is preliminary data.</text>
</comment>
<evidence type="ECO:0000313" key="2">
    <source>
        <dbReference type="EMBL" id="KAK0616628.1"/>
    </source>
</evidence>